<gene>
    <name evidence="5" type="ORF">SISNIDRAFT_484576</name>
</gene>
<feature type="compositionally biased region" description="Basic and acidic residues" evidence="3">
    <location>
        <begin position="391"/>
        <end position="405"/>
    </location>
</feature>
<dbReference type="InterPro" id="IPR039896">
    <property type="entry name" value="Red-like"/>
</dbReference>
<evidence type="ECO:0000313" key="5">
    <source>
        <dbReference type="EMBL" id="KZS94347.1"/>
    </source>
</evidence>
<evidence type="ECO:0000256" key="3">
    <source>
        <dbReference type="SAM" id="MobiDB-lite"/>
    </source>
</evidence>
<dbReference type="PANTHER" id="PTHR12765">
    <property type="entry name" value="RED PROTEIN IK FACTOR CYTOKINE IK"/>
    <property type="match status" value="1"/>
</dbReference>
<evidence type="ECO:0000256" key="2">
    <source>
        <dbReference type="ARBA" id="ARBA00023242"/>
    </source>
</evidence>
<dbReference type="InterPro" id="IPR012916">
    <property type="entry name" value="RED_N"/>
</dbReference>
<dbReference type="STRING" id="1314777.A0A164VPT8"/>
<dbReference type="EMBL" id="KV419404">
    <property type="protein sequence ID" value="KZS94347.1"/>
    <property type="molecule type" value="Genomic_DNA"/>
</dbReference>
<feature type="domain" description="RED-like N-terminal" evidence="4">
    <location>
        <begin position="53"/>
        <end position="161"/>
    </location>
</feature>
<keyword evidence="6" id="KW-1185">Reference proteome</keyword>
<feature type="compositionally biased region" description="Basic and acidic residues" evidence="3">
    <location>
        <begin position="54"/>
        <end position="77"/>
    </location>
</feature>
<proteinExistence type="predicted"/>
<feature type="compositionally biased region" description="Basic and acidic residues" evidence="3">
    <location>
        <begin position="1"/>
        <end position="19"/>
    </location>
</feature>
<reference evidence="5 6" key="1">
    <citation type="journal article" date="2016" name="Mol. Biol. Evol.">
        <title>Comparative Genomics of Early-Diverging Mushroom-Forming Fungi Provides Insights into the Origins of Lignocellulose Decay Capabilities.</title>
        <authorList>
            <person name="Nagy L.G."/>
            <person name="Riley R."/>
            <person name="Tritt A."/>
            <person name="Adam C."/>
            <person name="Daum C."/>
            <person name="Floudas D."/>
            <person name="Sun H."/>
            <person name="Yadav J.S."/>
            <person name="Pangilinan J."/>
            <person name="Larsson K.H."/>
            <person name="Matsuura K."/>
            <person name="Barry K."/>
            <person name="Labutti K."/>
            <person name="Kuo R."/>
            <person name="Ohm R.A."/>
            <person name="Bhattacharya S.S."/>
            <person name="Shirouzu T."/>
            <person name="Yoshinaga Y."/>
            <person name="Martin F.M."/>
            <person name="Grigoriev I.V."/>
            <person name="Hibbett D.S."/>
        </authorList>
    </citation>
    <scope>NUCLEOTIDE SEQUENCE [LARGE SCALE GENOMIC DNA]</scope>
    <source>
        <strain evidence="5 6">HHB9708</strain>
    </source>
</reference>
<name>A0A164VPT8_9AGAM</name>
<feature type="compositionally biased region" description="Low complexity" evidence="3">
    <location>
        <begin position="148"/>
        <end position="158"/>
    </location>
</feature>
<sequence length="447" mass="48764">MDQDAFRRLLASEKGKEKPGSSSGSWAPAQGWGSSKPAPTKSNEPAFKPRKVKKGSESLYRDRATERRTGKDNDFSKVESVLEDFKTQTAGEDANAVEEKRRYLGGDGEHSVLVKGLDFALLEQQRARLAESQTAQDDESLEQAFKESASTSSAAGNAGRKRTREEIIQELKNKRLKGNADAPEAKPVTTEDPLEEAKKLGKFRPIGAPVPSKSGKEKKVPKKKKKLESQAKVAQEVKSTQSPAASAPKQEATVDSPVSGSGIEPRAKASTPTLADEMEVDIFADAGEYEGIDFGEEEEETAFPSGDVRTAEEASLPAQGWFVEPDDPPVKERLESRPEVDALLSTARKILDPQSVNGPTTEPPALSREPSPEIPQRLAPLASSSIPSIRDIIDADKELEAQEQRKARREKKKAGGSGGRGEKKKLTDEAKLDRDYKKLQSYERARS</sequence>
<feature type="compositionally biased region" description="Acidic residues" evidence="3">
    <location>
        <begin position="276"/>
        <end position="301"/>
    </location>
</feature>
<dbReference type="Proteomes" id="UP000076722">
    <property type="component" value="Unassembled WGS sequence"/>
</dbReference>
<keyword evidence="2" id="KW-0539">Nucleus</keyword>
<accession>A0A164VPT8</accession>
<feature type="compositionally biased region" description="Basic and acidic residues" evidence="3">
    <location>
        <begin position="328"/>
        <end position="340"/>
    </location>
</feature>
<feature type="region of interest" description="Disordered" evidence="3">
    <location>
        <begin position="129"/>
        <end position="447"/>
    </location>
</feature>
<dbReference type="GO" id="GO:0005634">
    <property type="term" value="C:nucleus"/>
    <property type="evidence" value="ECO:0007669"/>
    <property type="project" value="UniProtKB-SubCell"/>
</dbReference>
<evidence type="ECO:0000256" key="1">
    <source>
        <dbReference type="ARBA" id="ARBA00004123"/>
    </source>
</evidence>
<evidence type="ECO:0000313" key="6">
    <source>
        <dbReference type="Proteomes" id="UP000076722"/>
    </source>
</evidence>
<feature type="region of interest" description="Disordered" evidence="3">
    <location>
        <begin position="1"/>
        <end position="96"/>
    </location>
</feature>
<feature type="compositionally biased region" description="Basic and acidic residues" evidence="3">
    <location>
        <begin position="420"/>
        <end position="447"/>
    </location>
</feature>
<comment type="subcellular location">
    <subcellularLocation>
        <location evidence="1">Nucleus</location>
    </subcellularLocation>
</comment>
<protein>
    <recommendedName>
        <fullName evidence="4">RED-like N-terminal domain-containing protein</fullName>
    </recommendedName>
</protein>
<feature type="compositionally biased region" description="Basic and acidic residues" evidence="3">
    <location>
        <begin position="163"/>
        <end position="173"/>
    </location>
</feature>
<evidence type="ECO:0000259" key="4">
    <source>
        <dbReference type="Pfam" id="PF07808"/>
    </source>
</evidence>
<dbReference type="Pfam" id="PF07808">
    <property type="entry name" value="RED_N"/>
    <property type="match status" value="1"/>
</dbReference>
<dbReference type="AlphaFoldDB" id="A0A164VPT8"/>
<organism evidence="5 6">
    <name type="scientific">Sistotremastrum niveocremeum HHB9708</name>
    <dbReference type="NCBI Taxonomy" id="1314777"/>
    <lineage>
        <taxon>Eukaryota</taxon>
        <taxon>Fungi</taxon>
        <taxon>Dikarya</taxon>
        <taxon>Basidiomycota</taxon>
        <taxon>Agaricomycotina</taxon>
        <taxon>Agaricomycetes</taxon>
        <taxon>Sistotremastrales</taxon>
        <taxon>Sistotremastraceae</taxon>
        <taxon>Sertulicium</taxon>
        <taxon>Sertulicium niveocremeum</taxon>
    </lineage>
</organism>
<dbReference type="OrthoDB" id="3366823at2759"/>